<dbReference type="InterPro" id="IPR036388">
    <property type="entry name" value="WH-like_DNA-bd_sf"/>
</dbReference>
<dbReference type="SUPFAM" id="SSF46689">
    <property type="entry name" value="Homeodomain-like"/>
    <property type="match status" value="1"/>
</dbReference>
<proteinExistence type="predicted"/>
<dbReference type="Proteomes" id="UP001162483">
    <property type="component" value="Unassembled WGS sequence"/>
</dbReference>
<dbReference type="InterPro" id="IPR009057">
    <property type="entry name" value="Homeodomain-like_sf"/>
</dbReference>
<accession>A0ABN9C660</accession>
<comment type="caution">
    <text evidence="2">The sequence shown here is derived from an EMBL/GenBank/DDBJ whole genome shotgun (WGS) entry which is preliminary data.</text>
</comment>
<dbReference type="Gene3D" id="1.10.10.10">
    <property type="entry name" value="Winged helix-like DNA-binding domain superfamily/Winged helix DNA-binding domain"/>
    <property type="match status" value="1"/>
</dbReference>
<keyword evidence="3" id="KW-1185">Reference proteome</keyword>
<evidence type="ECO:0000313" key="3">
    <source>
        <dbReference type="Proteomes" id="UP001162483"/>
    </source>
</evidence>
<organism evidence="2 3">
    <name type="scientific">Staurois parvus</name>
    <dbReference type="NCBI Taxonomy" id="386267"/>
    <lineage>
        <taxon>Eukaryota</taxon>
        <taxon>Metazoa</taxon>
        <taxon>Chordata</taxon>
        <taxon>Craniata</taxon>
        <taxon>Vertebrata</taxon>
        <taxon>Euteleostomi</taxon>
        <taxon>Amphibia</taxon>
        <taxon>Batrachia</taxon>
        <taxon>Anura</taxon>
        <taxon>Neobatrachia</taxon>
        <taxon>Ranoidea</taxon>
        <taxon>Ranidae</taxon>
        <taxon>Staurois</taxon>
    </lineage>
</organism>
<name>A0ABN9C660_9NEOB</name>
<protein>
    <recommendedName>
        <fullName evidence="1">Sleeping Beauty transposase HTH domain-containing protein</fullName>
    </recommendedName>
</protein>
<dbReference type="InterPro" id="IPR057667">
    <property type="entry name" value="HTH_SB"/>
</dbReference>
<gene>
    <name evidence="2" type="ORF">SPARVUS_LOCUS4346045</name>
</gene>
<evidence type="ECO:0000259" key="1">
    <source>
        <dbReference type="Pfam" id="PF25787"/>
    </source>
</evidence>
<reference evidence="2" key="1">
    <citation type="submission" date="2023-05" db="EMBL/GenBank/DDBJ databases">
        <authorList>
            <person name="Stuckert A."/>
        </authorList>
    </citation>
    <scope>NUCLEOTIDE SEQUENCE</scope>
</reference>
<evidence type="ECO:0000313" key="2">
    <source>
        <dbReference type="EMBL" id="CAI9555195.1"/>
    </source>
</evidence>
<dbReference type="EMBL" id="CATNWA010007976">
    <property type="protein sequence ID" value="CAI9555195.1"/>
    <property type="molecule type" value="Genomic_DNA"/>
</dbReference>
<feature type="domain" description="Sleeping Beauty transposase HTH" evidence="1">
    <location>
        <begin position="55"/>
        <end position="104"/>
    </location>
</feature>
<dbReference type="Pfam" id="PF25787">
    <property type="entry name" value="HTH_SB"/>
    <property type="match status" value="1"/>
</dbReference>
<sequence length="110" mass="12189">MSKLGPISHFPSPVSCDSLVLQGLRCEWGAGLLNLVLLLSLSHTGHWKFNMAPHGKELSEDLKKRIVALHKDGLGYKKIAKTLKLSCSMVVKSIQRFTRTGSTQNRPRHG</sequence>